<feature type="transmembrane region" description="Helical" evidence="1">
    <location>
        <begin position="261"/>
        <end position="278"/>
    </location>
</feature>
<sequence length="495" mass="57575">MKKNIIKIAEAIQIYYGKFFIISFCVWVSITAIFLFRALPDISPWHMVAAPVIFLVLLELALRLILYIVYGTHYKNSIFVYFLVNHPVYGNEFRKNCHAKKLNFFVFDKYIFPYKTGRVADFNKNMELRNDFNINSLGFRGAEFDPYNKKGKLRIFCSGGSTTAGTSTDDDKTWPYFLELCFKERGYDIEVINAGVVRWTSRQESLRFQNEISNYQPDITLLTQGLNDEFEFSCLFLMGKWKPQIVLNIEETRFYSGPHPILSNIPFISIFLAIQTFFREFYFTRNMSFTNPKRWKAFARNDYIVAWFDNMIDIAKAAKAKGSLVYNVSYPLLVDMADAQEDRSAYIASSRLTSLHADYQAISKGKISRTFKVMSKIISVLEPDELMFDHKGAERISLFTDELHMTPKGNKIFAECLCKKLIADPAFQEHYRNYDHAQESNVNLNRDLVKETREALKDNSPFLDRLISEKVRMLEAKSGKRSKISEVPEDQYTTF</sequence>
<proteinExistence type="predicted"/>
<reference evidence="2 3" key="1">
    <citation type="journal article" date="2016" name="Nat. Commun.">
        <title>Thousands of microbial genomes shed light on interconnected biogeochemical processes in an aquifer system.</title>
        <authorList>
            <person name="Anantharaman K."/>
            <person name="Brown C.T."/>
            <person name="Hug L.A."/>
            <person name="Sharon I."/>
            <person name="Castelle C.J."/>
            <person name="Probst A.J."/>
            <person name="Thomas B.C."/>
            <person name="Singh A."/>
            <person name="Wilkins M.J."/>
            <person name="Karaoz U."/>
            <person name="Brodie E.L."/>
            <person name="Williams K.H."/>
            <person name="Hubbard S.S."/>
            <person name="Banfield J.F."/>
        </authorList>
    </citation>
    <scope>NUCLEOTIDE SEQUENCE [LARGE SCALE GENOMIC DNA]</scope>
</reference>
<evidence type="ECO:0000256" key="1">
    <source>
        <dbReference type="SAM" id="Phobius"/>
    </source>
</evidence>
<name>A0A1F8FEC3_9BACT</name>
<dbReference type="EMBL" id="MGJP01000003">
    <property type="protein sequence ID" value="OGN10606.1"/>
    <property type="molecule type" value="Genomic_DNA"/>
</dbReference>
<gene>
    <name evidence="2" type="ORF">A3J46_05355</name>
</gene>
<feature type="transmembrane region" description="Helical" evidence="1">
    <location>
        <begin position="12"/>
        <end position="36"/>
    </location>
</feature>
<comment type="caution">
    <text evidence="2">The sequence shown here is derived from an EMBL/GenBank/DDBJ whole genome shotgun (WGS) entry which is preliminary data.</text>
</comment>
<keyword evidence="1" id="KW-0472">Membrane</keyword>
<evidence type="ECO:0000313" key="3">
    <source>
        <dbReference type="Proteomes" id="UP000177167"/>
    </source>
</evidence>
<dbReference type="Proteomes" id="UP000177167">
    <property type="component" value="Unassembled WGS sequence"/>
</dbReference>
<protein>
    <recommendedName>
        <fullName evidence="4">SGNH hydrolase-type esterase domain-containing protein</fullName>
    </recommendedName>
</protein>
<keyword evidence="1" id="KW-1133">Transmembrane helix</keyword>
<dbReference type="Gene3D" id="3.40.50.1110">
    <property type="entry name" value="SGNH hydrolase"/>
    <property type="match status" value="1"/>
</dbReference>
<dbReference type="InterPro" id="IPR036514">
    <property type="entry name" value="SGNH_hydro_sf"/>
</dbReference>
<evidence type="ECO:0000313" key="2">
    <source>
        <dbReference type="EMBL" id="OGN10606.1"/>
    </source>
</evidence>
<organism evidence="2 3">
    <name type="scientific">Candidatus Yanofskybacteria bacterium RIFCSPHIGHO2_02_FULL_41_11</name>
    <dbReference type="NCBI Taxonomy" id="1802675"/>
    <lineage>
        <taxon>Bacteria</taxon>
        <taxon>Candidatus Yanofskyibacteriota</taxon>
    </lineage>
</organism>
<dbReference type="SUPFAM" id="SSF52266">
    <property type="entry name" value="SGNH hydrolase"/>
    <property type="match status" value="1"/>
</dbReference>
<dbReference type="CDD" id="cd00229">
    <property type="entry name" value="SGNH_hydrolase"/>
    <property type="match status" value="1"/>
</dbReference>
<evidence type="ECO:0008006" key="4">
    <source>
        <dbReference type="Google" id="ProtNLM"/>
    </source>
</evidence>
<accession>A0A1F8FEC3</accession>
<dbReference type="AlphaFoldDB" id="A0A1F8FEC3"/>
<feature type="transmembrane region" description="Helical" evidence="1">
    <location>
        <begin position="48"/>
        <end position="70"/>
    </location>
</feature>
<keyword evidence="1" id="KW-0812">Transmembrane</keyword>